<reference evidence="3 5" key="1">
    <citation type="journal article" date="2019" name="Sci. Rep.">
        <title>Orb-weaving spider Araneus ventricosus genome elucidates the spidroin gene catalogue.</title>
        <authorList>
            <person name="Kono N."/>
            <person name="Nakamura H."/>
            <person name="Ohtoshi R."/>
            <person name="Moran D.A.P."/>
            <person name="Shinohara A."/>
            <person name="Yoshida Y."/>
            <person name="Fujiwara M."/>
            <person name="Mori M."/>
            <person name="Tomita M."/>
            <person name="Arakawa K."/>
        </authorList>
    </citation>
    <scope>NUCLEOTIDE SEQUENCE [LARGE SCALE GENOMIC DNA]</scope>
</reference>
<dbReference type="EMBL" id="BGPR01033221">
    <property type="protein sequence ID" value="GBO07081.1"/>
    <property type="molecule type" value="Genomic_DNA"/>
</dbReference>
<evidence type="ECO:0000313" key="3">
    <source>
        <dbReference type="EMBL" id="GBO07080.1"/>
    </source>
</evidence>
<protein>
    <submittedName>
        <fullName evidence="3">Uncharacterized protein</fullName>
    </submittedName>
</protein>
<dbReference type="AlphaFoldDB" id="A0A4Y2U626"/>
<dbReference type="EMBL" id="BGPR01032059">
    <property type="protein sequence ID" value="GBO05408.1"/>
    <property type="molecule type" value="Genomic_DNA"/>
</dbReference>
<evidence type="ECO:0000313" key="2">
    <source>
        <dbReference type="EMBL" id="GBO05408.1"/>
    </source>
</evidence>
<proteinExistence type="predicted"/>
<dbReference type="EMBL" id="BGPR01033218">
    <property type="protein sequence ID" value="GBO07080.1"/>
    <property type="molecule type" value="Genomic_DNA"/>
</dbReference>
<sequence>MLLKDANGSERNMAVPHRTGHKSSGMMDQNVPYFDRWLHFCLKNTQKSVFSRFSAADCEAWMGPFYECLWKRVNSEAFGGTF</sequence>
<dbReference type="Proteomes" id="UP000499080">
    <property type="component" value="Unassembled WGS sequence"/>
</dbReference>
<organism evidence="3 5">
    <name type="scientific">Araneus ventricosus</name>
    <name type="common">Orbweaver spider</name>
    <name type="synonym">Epeira ventricosa</name>
    <dbReference type="NCBI Taxonomy" id="182803"/>
    <lineage>
        <taxon>Eukaryota</taxon>
        <taxon>Metazoa</taxon>
        <taxon>Ecdysozoa</taxon>
        <taxon>Arthropoda</taxon>
        <taxon>Chelicerata</taxon>
        <taxon>Arachnida</taxon>
        <taxon>Araneae</taxon>
        <taxon>Araneomorphae</taxon>
        <taxon>Entelegynae</taxon>
        <taxon>Araneoidea</taxon>
        <taxon>Araneidae</taxon>
        <taxon>Araneus</taxon>
    </lineage>
</organism>
<gene>
    <name evidence="4" type="ORF">AVEN_201645_1</name>
    <name evidence="2" type="ORF">AVEN_239001_1</name>
    <name evidence="3" type="ORF">AVEN_250358_1</name>
</gene>
<accession>A0A4Y2U626</accession>
<evidence type="ECO:0000313" key="5">
    <source>
        <dbReference type="Proteomes" id="UP000499080"/>
    </source>
</evidence>
<keyword evidence="5" id="KW-1185">Reference proteome</keyword>
<comment type="caution">
    <text evidence="3">The sequence shown here is derived from an EMBL/GenBank/DDBJ whole genome shotgun (WGS) entry which is preliminary data.</text>
</comment>
<name>A0A4Y2U626_ARAVE</name>
<feature type="region of interest" description="Disordered" evidence="1">
    <location>
        <begin position="1"/>
        <end position="24"/>
    </location>
</feature>
<evidence type="ECO:0000313" key="4">
    <source>
        <dbReference type="EMBL" id="GBO07081.1"/>
    </source>
</evidence>
<evidence type="ECO:0000256" key="1">
    <source>
        <dbReference type="SAM" id="MobiDB-lite"/>
    </source>
</evidence>